<dbReference type="EMBL" id="QZEI01000027">
    <property type="protein sequence ID" value="RLV59757.1"/>
    <property type="molecule type" value="Genomic_DNA"/>
</dbReference>
<protein>
    <submittedName>
        <fullName evidence="5">DUF3369 domain-containing protein</fullName>
    </submittedName>
</protein>
<evidence type="ECO:0000313" key="6">
    <source>
        <dbReference type="Proteomes" id="UP000281474"/>
    </source>
</evidence>
<dbReference type="SMART" id="SM00448">
    <property type="entry name" value="REC"/>
    <property type="match status" value="1"/>
</dbReference>
<dbReference type="InterPro" id="IPR021800">
    <property type="entry name" value="DUF3369"/>
</dbReference>
<evidence type="ECO:0000259" key="3">
    <source>
        <dbReference type="PROSITE" id="PS51831"/>
    </source>
</evidence>
<dbReference type="Proteomes" id="UP000281474">
    <property type="component" value="Unassembled WGS sequence"/>
</dbReference>
<dbReference type="InterPro" id="IPR006674">
    <property type="entry name" value="HD_domain"/>
</dbReference>
<evidence type="ECO:0000259" key="2">
    <source>
        <dbReference type="PROSITE" id="PS50110"/>
    </source>
</evidence>
<dbReference type="SUPFAM" id="SSF52172">
    <property type="entry name" value="CheY-like"/>
    <property type="match status" value="1"/>
</dbReference>
<feature type="domain" description="Response regulatory" evidence="2">
    <location>
        <begin position="24"/>
        <end position="148"/>
    </location>
</feature>
<dbReference type="Pfam" id="PF11849">
    <property type="entry name" value="DUF3369"/>
    <property type="match status" value="1"/>
</dbReference>
<dbReference type="PROSITE" id="PS50110">
    <property type="entry name" value="RESPONSE_REGULATORY"/>
    <property type="match status" value="1"/>
</dbReference>
<proteinExistence type="predicted"/>
<dbReference type="SUPFAM" id="SSF109604">
    <property type="entry name" value="HD-domain/PDEase-like"/>
    <property type="match status" value="1"/>
</dbReference>
<reference evidence="5 6" key="1">
    <citation type="submission" date="2018-09" db="EMBL/GenBank/DDBJ databases">
        <title>Phylogeny of the Shewanellaceae, and recommendation for two new genera, Pseudoshewanella and Parashewanella.</title>
        <authorList>
            <person name="Wang G."/>
        </authorList>
    </citation>
    <scope>NUCLEOTIDE SEQUENCE [LARGE SCALE GENOMIC DNA]</scope>
    <source>
        <strain evidence="5 6">C51</strain>
    </source>
</reference>
<dbReference type="Gene3D" id="1.10.3210.10">
    <property type="entry name" value="Hypothetical protein af1432"/>
    <property type="match status" value="1"/>
</dbReference>
<dbReference type="SMART" id="SM00471">
    <property type="entry name" value="HDc"/>
    <property type="match status" value="1"/>
</dbReference>
<dbReference type="AlphaFoldDB" id="A0A3L8PWD1"/>
<feature type="modified residue" description="4-aspartylphosphate" evidence="1">
    <location>
        <position position="79"/>
    </location>
</feature>
<dbReference type="InterPro" id="IPR011006">
    <property type="entry name" value="CheY-like_superfamily"/>
</dbReference>
<dbReference type="RefSeq" id="WP_121838926.1">
    <property type="nucleotide sequence ID" value="NZ_ML014776.1"/>
</dbReference>
<dbReference type="InterPro" id="IPR037522">
    <property type="entry name" value="HD_GYP_dom"/>
</dbReference>
<dbReference type="InterPro" id="IPR003607">
    <property type="entry name" value="HD/PDEase_dom"/>
</dbReference>
<keyword evidence="1" id="KW-0597">Phosphoprotein</keyword>
<evidence type="ECO:0000256" key="1">
    <source>
        <dbReference type="PROSITE-ProRule" id="PRU00169"/>
    </source>
</evidence>
<evidence type="ECO:0000259" key="4">
    <source>
        <dbReference type="PROSITE" id="PS51832"/>
    </source>
</evidence>
<gene>
    <name evidence="5" type="ORF">D5018_10325</name>
</gene>
<organism evidence="5 6">
    <name type="scientific">Parashewanella curva</name>
    <dbReference type="NCBI Taxonomy" id="2338552"/>
    <lineage>
        <taxon>Bacteria</taxon>
        <taxon>Pseudomonadati</taxon>
        <taxon>Pseudomonadota</taxon>
        <taxon>Gammaproteobacteria</taxon>
        <taxon>Alteromonadales</taxon>
        <taxon>Shewanellaceae</taxon>
        <taxon>Parashewanella</taxon>
    </lineage>
</organism>
<dbReference type="InterPro" id="IPR052020">
    <property type="entry name" value="Cyclic_di-GMP/3'3'-cGAMP_PDE"/>
</dbReference>
<dbReference type="PANTHER" id="PTHR45228">
    <property type="entry name" value="CYCLIC DI-GMP PHOSPHODIESTERASE TM_0186-RELATED"/>
    <property type="match status" value="1"/>
</dbReference>
<dbReference type="PANTHER" id="PTHR45228:SF9">
    <property type="entry name" value="3'3'-CGAMP-SPECIFIC PHOSPHODIESTERASE 2"/>
    <property type="match status" value="1"/>
</dbReference>
<dbReference type="OrthoDB" id="9787688at2"/>
<sequence>MEWLEDDRESISNNEPAQQQDVWHVLIVDDDKDVHASTKLIMSGFEFENKMVKFHCAYSGEQARVILEQGQQFSLILLDVVMESDSAGLELAKFIRKQMNNSYSRIILRTGQPGIAPEQSVIRDYDIDGYKAKTELRRSDLETTFFTSLRAYRDICLLQQHRKVLKQVIATITNVCEFSNLRIFAEAVLEQLKLVLNITNTKMYIDVEDSFGISKMDSHLKMFSGKASQVEVITRSNAEELNFKYKALFSKALTIKESFKEDNYYVYYHKSDNEHNTVFAFSASEEIDFQGIEMIDLYLKNVMLSYENLLLNNSLKEAQEMSISLMGGAMESRSKETGEHVIRVGLYAKTLAELSGQSKVFSETIRLAAQLHDVGKVGVPDSVLNKPGKLTAEEWQTMQQHAEKGWEILSGNHNSTFQMAANLARDHHERWDGTGYPNAKAGSDISIEGRITALADVFDALCSKRCYKPAWTVEDAKQEIINCRGTYFDPELVTVFEQHFDKFRWILEAHPDR</sequence>
<dbReference type="PROSITE" id="PS51832">
    <property type="entry name" value="HD_GYP"/>
    <property type="match status" value="1"/>
</dbReference>
<accession>A0A3L8PWD1</accession>
<comment type="caution">
    <text evidence="5">The sequence shown here is derived from an EMBL/GenBank/DDBJ whole genome shotgun (WGS) entry which is preliminary data.</text>
</comment>
<name>A0A3L8PWD1_9GAMM</name>
<dbReference type="GO" id="GO:0000160">
    <property type="term" value="P:phosphorelay signal transduction system"/>
    <property type="evidence" value="ECO:0007669"/>
    <property type="project" value="InterPro"/>
</dbReference>
<evidence type="ECO:0000313" key="5">
    <source>
        <dbReference type="EMBL" id="RLV59757.1"/>
    </source>
</evidence>
<feature type="domain" description="HD" evidence="3">
    <location>
        <begin position="337"/>
        <end position="461"/>
    </location>
</feature>
<dbReference type="GO" id="GO:0008081">
    <property type="term" value="F:phosphoric diester hydrolase activity"/>
    <property type="evidence" value="ECO:0007669"/>
    <property type="project" value="UniProtKB-ARBA"/>
</dbReference>
<feature type="domain" description="HD-GYP" evidence="4">
    <location>
        <begin position="315"/>
        <end position="512"/>
    </location>
</feature>
<dbReference type="CDD" id="cd00077">
    <property type="entry name" value="HDc"/>
    <property type="match status" value="1"/>
</dbReference>
<keyword evidence="6" id="KW-1185">Reference proteome</keyword>
<dbReference type="InterPro" id="IPR001789">
    <property type="entry name" value="Sig_transdc_resp-reg_receiver"/>
</dbReference>
<dbReference type="PROSITE" id="PS51831">
    <property type="entry name" value="HD"/>
    <property type="match status" value="1"/>
</dbReference>
<dbReference type="Pfam" id="PF00072">
    <property type="entry name" value="Response_reg"/>
    <property type="match status" value="1"/>
</dbReference>
<dbReference type="Pfam" id="PF13487">
    <property type="entry name" value="HD_5"/>
    <property type="match status" value="1"/>
</dbReference>
<dbReference type="Gene3D" id="3.40.50.2300">
    <property type="match status" value="1"/>
</dbReference>